<evidence type="ECO:0000313" key="3">
    <source>
        <dbReference type="Proteomes" id="UP001642360"/>
    </source>
</evidence>
<dbReference type="EMBL" id="CAUOFW020000737">
    <property type="protein sequence ID" value="CAK9136159.1"/>
    <property type="molecule type" value="Genomic_DNA"/>
</dbReference>
<feature type="region of interest" description="Disordered" evidence="1">
    <location>
        <begin position="22"/>
        <end position="45"/>
    </location>
</feature>
<dbReference type="PANTHER" id="PTHR34130:SF14">
    <property type="match status" value="1"/>
</dbReference>
<comment type="caution">
    <text evidence="2">The sequence shown here is derived from an EMBL/GenBank/DDBJ whole genome shotgun (WGS) entry which is preliminary data.</text>
</comment>
<name>A0ABC8QTU2_9AQUA</name>
<accession>A0ABC8QTU2</accession>
<evidence type="ECO:0000256" key="1">
    <source>
        <dbReference type="SAM" id="MobiDB-lite"/>
    </source>
</evidence>
<gene>
    <name evidence="2" type="ORF">ILEXP_LOCUS3133</name>
</gene>
<reference evidence="2 3" key="1">
    <citation type="submission" date="2024-02" db="EMBL/GenBank/DDBJ databases">
        <authorList>
            <person name="Vignale AGUSTIN F."/>
            <person name="Sosa J E."/>
            <person name="Modenutti C."/>
        </authorList>
    </citation>
    <scope>NUCLEOTIDE SEQUENCE [LARGE SCALE GENOMIC DNA]</scope>
</reference>
<dbReference type="PANTHER" id="PTHR34130">
    <property type="entry name" value="OS08G0243800 PROTEIN"/>
    <property type="match status" value="1"/>
</dbReference>
<evidence type="ECO:0000313" key="2">
    <source>
        <dbReference type="EMBL" id="CAK9136159.1"/>
    </source>
</evidence>
<keyword evidence="3" id="KW-1185">Reference proteome</keyword>
<dbReference type="AlphaFoldDB" id="A0ABC8QTU2"/>
<dbReference type="Proteomes" id="UP001642360">
    <property type="component" value="Unassembled WGS sequence"/>
</dbReference>
<organism evidence="2 3">
    <name type="scientific">Ilex paraguariensis</name>
    <name type="common">yerba mate</name>
    <dbReference type="NCBI Taxonomy" id="185542"/>
    <lineage>
        <taxon>Eukaryota</taxon>
        <taxon>Viridiplantae</taxon>
        <taxon>Streptophyta</taxon>
        <taxon>Embryophyta</taxon>
        <taxon>Tracheophyta</taxon>
        <taxon>Spermatophyta</taxon>
        <taxon>Magnoliopsida</taxon>
        <taxon>eudicotyledons</taxon>
        <taxon>Gunneridae</taxon>
        <taxon>Pentapetalae</taxon>
        <taxon>asterids</taxon>
        <taxon>campanulids</taxon>
        <taxon>Aquifoliales</taxon>
        <taxon>Aquifoliaceae</taxon>
        <taxon>Ilex</taxon>
    </lineage>
</organism>
<protein>
    <submittedName>
        <fullName evidence="2">Uncharacterized protein</fullName>
    </submittedName>
</protein>
<proteinExistence type="predicted"/>
<feature type="compositionally biased region" description="Polar residues" evidence="1">
    <location>
        <begin position="23"/>
        <end position="32"/>
    </location>
</feature>
<sequence length="256" mass="28579">MEDKGNIIFDYFEEEEDYDDTLSFRNLPTNGQHDGGGGDSLQQSPRTSSAQELFEFFTGLTSETFTYPTQNLIFCGKIIGHENDNQLKNEYQKRDYLSLNRSASFVKPRNYQLLTDETDRFQAKNLSKSFRLSSSDGYLSKSSCSSSSSSVQKVNITSLTSMSAKSRRRMFMFGPVKFKPEMELTAIKERQGRRVPAPMFPASSGVEVVTSNGCGTTRTRGKSQLGNVARSLRNRSYIAAVLPRSFGCGCISMSVV</sequence>